<name>A0AC34F6N3_9BILA</name>
<evidence type="ECO:0000313" key="1">
    <source>
        <dbReference type="Proteomes" id="UP000887579"/>
    </source>
</evidence>
<accession>A0AC34F6N3</accession>
<protein>
    <submittedName>
        <fullName evidence="2">Uncharacterized protein</fullName>
    </submittedName>
</protein>
<dbReference type="Proteomes" id="UP000887579">
    <property type="component" value="Unplaced"/>
</dbReference>
<proteinExistence type="predicted"/>
<organism evidence="1 2">
    <name type="scientific">Panagrolaimus sp. ES5</name>
    <dbReference type="NCBI Taxonomy" id="591445"/>
    <lineage>
        <taxon>Eukaryota</taxon>
        <taxon>Metazoa</taxon>
        <taxon>Ecdysozoa</taxon>
        <taxon>Nematoda</taxon>
        <taxon>Chromadorea</taxon>
        <taxon>Rhabditida</taxon>
        <taxon>Tylenchina</taxon>
        <taxon>Panagrolaimomorpha</taxon>
        <taxon>Panagrolaimoidea</taxon>
        <taxon>Panagrolaimidae</taxon>
        <taxon>Panagrolaimus</taxon>
    </lineage>
</organism>
<sequence length="85" mass="9843">MILSNSIKSKAKTYQSNSGDLKAFIQKCSNLDALIKFFLHDFLIFLSLKWGQITKRYSVLLQECFILLYLQPSKIGLFHANIKTR</sequence>
<dbReference type="WBParaSite" id="ES5_v2.g12840.t1">
    <property type="protein sequence ID" value="ES5_v2.g12840.t1"/>
    <property type="gene ID" value="ES5_v2.g12840"/>
</dbReference>
<evidence type="ECO:0000313" key="2">
    <source>
        <dbReference type="WBParaSite" id="ES5_v2.g12840.t1"/>
    </source>
</evidence>
<reference evidence="2" key="1">
    <citation type="submission" date="2022-11" db="UniProtKB">
        <authorList>
            <consortium name="WormBaseParasite"/>
        </authorList>
    </citation>
    <scope>IDENTIFICATION</scope>
</reference>